<dbReference type="PANTHER" id="PTHR35525">
    <property type="entry name" value="BLL6575 PROTEIN"/>
    <property type="match status" value="1"/>
</dbReference>
<dbReference type="RefSeq" id="WP_092544911.1">
    <property type="nucleotide sequence ID" value="NZ_BOMJ01000001.1"/>
</dbReference>
<protein>
    <submittedName>
        <fullName evidence="2">Conserved protein containing a Zn-ribbon-like motif, possibly RNA-binding</fullName>
    </submittedName>
</protein>
<dbReference type="AlphaFoldDB" id="A0A1H1YF24"/>
<evidence type="ECO:0000313" key="2">
    <source>
        <dbReference type="EMBL" id="SDT19945.1"/>
    </source>
</evidence>
<dbReference type="EMBL" id="LT629758">
    <property type="protein sequence ID" value="SDT19945.1"/>
    <property type="molecule type" value="Genomic_DNA"/>
</dbReference>
<dbReference type="Gene3D" id="1.10.3300.10">
    <property type="entry name" value="Jann2411-like domain"/>
    <property type="match status" value="1"/>
</dbReference>
<proteinExistence type="predicted"/>
<dbReference type="Pfam" id="PF07336">
    <property type="entry name" value="ABATE"/>
    <property type="match status" value="1"/>
</dbReference>
<accession>A0A1H1YF24</accession>
<dbReference type="SUPFAM" id="SSF160904">
    <property type="entry name" value="Jann2411-like"/>
    <property type="match status" value="1"/>
</dbReference>
<dbReference type="Pfam" id="PF11706">
    <property type="entry name" value="zf-CGNR"/>
    <property type="match status" value="1"/>
</dbReference>
<reference evidence="2 3" key="1">
    <citation type="submission" date="2016-10" db="EMBL/GenBank/DDBJ databases">
        <authorList>
            <person name="de Groot N.N."/>
        </authorList>
    </citation>
    <scope>NUCLEOTIDE SEQUENCE [LARGE SCALE GENOMIC DNA]</scope>
    <source>
        <strain evidence="2 3">DSM 43941</strain>
    </source>
</reference>
<dbReference type="InterPro" id="IPR010852">
    <property type="entry name" value="ABATE"/>
</dbReference>
<dbReference type="STRING" id="113562.SAMN04489716_2825"/>
<dbReference type="PANTHER" id="PTHR35525:SF3">
    <property type="entry name" value="BLL6575 PROTEIN"/>
    <property type="match status" value="1"/>
</dbReference>
<evidence type="ECO:0000259" key="1">
    <source>
        <dbReference type="Pfam" id="PF11706"/>
    </source>
</evidence>
<keyword evidence="3" id="KW-1185">Reference proteome</keyword>
<dbReference type="InterPro" id="IPR023286">
    <property type="entry name" value="ABATE_dom_sf"/>
</dbReference>
<organism evidence="2 3">
    <name type="scientific">Actinoplanes derwentensis</name>
    <dbReference type="NCBI Taxonomy" id="113562"/>
    <lineage>
        <taxon>Bacteria</taxon>
        <taxon>Bacillati</taxon>
        <taxon>Actinomycetota</taxon>
        <taxon>Actinomycetes</taxon>
        <taxon>Micromonosporales</taxon>
        <taxon>Micromonosporaceae</taxon>
        <taxon>Actinoplanes</taxon>
    </lineage>
</organism>
<sequence length="202" mass="21939">MPDFPPLYGAHPCLDFANTVDARGEPVHEEHLHDYADLATWAAYAQWVDPGIARSLTARAEAQPSAAQASYRAGIAVREAINRVFAALSGGEPPPSGDLAEIQRAYASAMAAARLEAHGDRFGWALPDGDLDRVWWPAALAAIELLTAGPAGRVKTCASTLGCDGLFLDTSKNNSRRWCRMEDCGTEAKIHRQTDRRRAARR</sequence>
<dbReference type="Proteomes" id="UP000198688">
    <property type="component" value="Chromosome I"/>
</dbReference>
<dbReference type="InterPro" id="IPR021005">
    <property type="entry name" value="Znf_CGNR"/>
</dbReference>
<gene>
    <name evidence="2" type="ORF">SAMN04489716_2825</name>
</gene>
<name>A0A1H1YF24_9ACTN</name>
<evidence type="ECO:0000313" key="3">
    <source>
        <dbReference type="Proteomes" id="UP000198688"/>
    </source>
</evidence>
<feature type="domain" description="Zinc finger CGNR" evidence="1">
    <location>
        <begin position="153"/>
        <end position="197"/>
    </location>
</feature>